<feature type="domain" description="Glycosyltransferase 2-like" evidence="1">
    <location>
        <begin position="9"/>
        <end position="124"/>
    </location>
</feature>
<dbReference type="Gene3D" id="3.90.550.10">
    <property type="entry name" value="Spore Coat Polysaccharide Biosynthesis Protein SpsA, Chain A"/>
    <property type="match status" value="1"/>
</dbReference>
<dbReference type="CDD" id="cd02511">
    <property type="entry name" value="Beta4Glucosyltransferase"/>
    <property type="match status" value="1"/>
</dbReference>
<dbReference type="PANTHER" id="PTHR43630:SF2">
    <property type="entry name" value="GLYCOSYLTRANSFERASE"/>
    <property type="match status" value="1"/>
</dbReference>
<dbReference type="PANTHER" id="PTHR43630">
    <property type="entry name" value="POLY-BETA-1,6-N-ACETYL-D-GLUCOSAMINE SYNTHASE"/>
    <property type="match status" value="1"/>
</dbReference>
<evidence type="ECO:0000259" key="1">
    <source>
        <dbReference type="Pfam" id="PF00535"/>
    </source>
</evidence>
<dbReference type="EMBL" id="UINC01081416">
    <property type="protein sequence ID" value="SVC25244.1"/>
    <property type="molecule type" value="Genomic_DNA"/>
</dbReference>
<name>A0A382KK01_9ZZZZ</name>
<dbReference type="AlphaFoldDB" id="A0A382KK01"/>
<dbReference type="InterPro" id="IPR001173">
    <property type="entry name" value="Glyco_trans_2-like"/>
</dbReference>
<dbReference type="SUPFAM" id="SSF53448">
    <property type="entry name" value="Nucleotide-diphospho-sugar transferases"/>
    <property type="match status" value="1"/>
</dbReference>
<feature type="non-terminal residue" evidence="2">
    <location>
        <position position="263"/>
    </location>
</feature>
<sequence>MKSSKADLTVVILTFNEEVNIKQSLSNVYNWAEYIYVLDSGSEDKTCEIAKEFGAKIFYRKFDTYAKQRNYAINDLPIKTDWMLFLDADEFLLDELKDEISDVIINNRYYDGFYLKRRFYFLGKWIKHGGYYPIWILRLFKHKLASCNRDMNEHIIVKGKVGRLENDFVDNNKKDIHDWIEKHKKYATFEAIELMKNIENPKEKDKMANLSGTQVERKRWIRENVWNRFLPPLLRPFIYYIYRYFFRLGFMDGKEGFIYHTLH</sequence>
<dbReference type="Pfam" id="PF00535">
    <property type="entry name" value="Glycos_transf_2"/>
    <property type="match status" value="1"/>
</dbReference>
<dbReference type="InterPro" id="IPR029044">
    <property type="entry name" value="Nucleotide-diphossugar_trans"/>
</dbReference>
<gene>
    <name evidence="2" type="ORF">METZ01_LOCUS278098</name>
</gene>
<evidence type="ECO:0000313" key="2">
    <source>
        <dbReference type="EMBL" id="SVC25244.1"/>
    </source>
</evidence>
<reference evidence="2" key="1">
    <citation type="submission" date="2018-05" db="EMBL/GenBank/DDBJ databases">
        <authorList>
            <person name="Lanie J.A."/>
            <person name="Ng W.-L."/>
            <person name="Kazmierczak K.M."/>
            <person name="Andrzejewski T.M."/>
            <person name="Davidsen T.M."/>
            <person name="Wayne K.J."/>
            <person name="Tettelin H."/>
            <person name="Glass J.I."/>
            <person name="Rusch D."/>
            <person name="Podicherti R."/>
            <person name="Tsui H.-C.T."/>
            <person name="Winkler M.E."/>
        </authorList>
    </citation>
    <scope>NUCLEOTIDE SEQUENCE</scope>
</reference>
<organism evidence="2">
    <name type="scientific">marine metagenome</name>
    <dbReference type="NCBI Taxonomy" id="408172"/>
    <lineage>
        <taxon>unclassified sequences</taxon>
        <taxon>metagenomes</taxon>
        <taxon>ecological metagenomes</taxon>
    </lineage>
</organism>
<protein>
    <recommendedName>
        <fullName evidence="1">Glycosyltransferase 2-like domain-containing protein</fullName>
    </recommendedName>
</protein>
<accession>A0A382KK01</accession>
<proteinExistence type="predicted"/>